<protein>
    <submittedName>
        <fullName evidence="1">Uncharacterized protein</fullName>
    </submittedName>
</protein>
<proteinExistence type="predicted"/>
<evidence type="ECO:0000313" key="2">
    <source>
        <dbReference type="Proteomes" id="UP001215598"/>
    </source>
</evidence>
<dbReference type="AlphaFoldDB" id="A0AAD7JHL1"/>
<dbReference type="Proteomes" id="UP001215598">
    <property type="component" value="Unassembled WGS sequence"/>
</dbReference>
<evidence type="ECO:0000313" key="1">
    <source>
        <dbReference type="EMBL" id="KAJ7764943.1"/>
    </source>
</evidence>
<sequence>MANLLFAEFGSWRFLSEKGGAHAQLCLERVLPPVFNDPNGIVIKFEMAVYQDKRPALKAPHRLARSDVDFFPGNREIDIRTPNPDHPNNGGFNLGFTTEQACAADSQLSYAQITCLNIWILETGVLYFDRAVYCYLPSNQCDQTIPTPAVLKSHSTCILLTHTTGMRDFAQELVDLVLDNVAAGAANLKDIGNCGSVCKRWLPPSRKHLFSHLTISNLGSPTPQSFLDLVDTSRAPVLSLVRTLHVCLSLEGPPIAEHHILRLKCPSLVELRIDGLQTLERLQKLDFVHWVYTNIPRMSLSLTQLELILPTSFPTDVLADLLSGLSLLSQLTIGSKGRKVRVRAFSSSGCSATHVPGSTWLAIHSRSIDAPYEFAPLETYLHRFGPRIHSLTLAYSLVEVEWPWSWSLARTRALHARTLTCTPRLVNQMLFAMAPESIPDTLVSLPSPYLASLEVRIFLKAENPLLLAPPPDWAAIDALVVTSQFGSLQRLSFIDHFSKKSLITDEVRVLMPQANARGILRGVSPLTLDEYIRKVHTINFNARIKTFSRFEIIAKKYQSRPLCHACQTTRSGQPNTGRKVKSFTADDTARLDEDKSQLQLVLATKS</sequence>
<name>A0AAD7JHL1_9AGAR</name>
<gene>
    <name evidence="1" type="ORF">B0H16DRAFT_1454736</name>
</gene>
<organism evidence="1 2">
    <name type="scientific">Mycena metata</name>
    <dbReference type="NCBI Taxonomy" id="1033252"/>
    <lineage>
        <taxon>Eukaryota</taxon>
        <taxon>Fungi</taxon>
        <taxon>Dikarya</taxon>
        <taxon>Basidiomycota</taxon>
        <taxon>Agaricomycotina</taxon>
        <taxon>Agaricomycetes</taxon>
        <taxon>Agaricomycetidae</taxon>
        <taxon>Agaricales</taxon>
        <taxon>Marasmiineae</taxon>
        <taxon>Mycenaceae</taxon>
        <taxon>Mycena</taxon>
    </lineage>
</organism>
<reference evidence="1" key="1">
    <citation type="submission" date="2023-03" db="EMBL/GenBank/DDBJ databases">
        <title>Massive genome expansion in bonnet fungi (Mycena s.s.) driven by repeated elements and novel gene families across ecological guilds.</title>
        <authorList>
            <consortium name="Lawrence Berkeley National Laboratory"/>
            <person name="Harder C.B."/>
            <person name="Miyauchi S."/>
            <person name="Viragh M."/>
            <person name="Kuo A."/>
            <person name="Thoen E."/>
            <person name="Andreopoulos B."/>
            <person name="Lu D."/>
            <person name="Skrede I."/>
            <person name="Drula E."/>
            <person name="Henrissat B."/>
            <person name="Morin E."/>
            <person name="Kohler A."/>
            <person name="Barry K."/>
            <person name="LaButti K."/>
            <person name="Morin E."/>
            <person name="Salamov A."/>
            <person name="Lipzen A."/>
            <person name="Mereny Z."/>
            <person name="Hegedus B."/>
            <person name="Baldrian P."/>
            <person name="Stursova M."/>
            <person name="Weitz H."/>
            <person name="Taylor A."/>
            <person name="Grigoriev I.V."/>
            <person name="Nagy L.G."/>
            <person name="Martin F."/>
            <person name="Kauserud H."/>
        </authorList>
    </citation>
    <scope>NUCLEOTIDE SEQUENCE</scope>
    <source>
        <strain evidence="1">CBHHK182m</strain>
    </source>
</reference>
<dbReference type="EMBL" id="JARKIB010000027">
    <property type="protein sequence ID" value="KAJ7764943.1"/>
    <property type="molecule type" value="Genomic_DNA"/>
</dbReference>
<keyword evidence="2" id="KW-1185">Reference proteome</keyword>
<comment type="caution">
    <text evidence="1">The sequence shown here is derived from an EMBL/GenBank/DDBJ whole genome shotgun (WGS) entry which is preliminary data.</text>
</comment>
<accession>A0AAD7JHL1</accession>